<reference evidence="1 2" key="1">
    <citation type="submission" date="2018-02" db="EMBL/GenBank/DDBJ databases">
        <title>Novel Leptospira species isolated from soil and water in Japan.</title>
        <authorList>
            <person name="Nakao R."/>
            <person name="Masuzawa T."/>
        </authorList>
    </citation>
    <scope>NUCLEOTIDE SEQUENCE [LARGE SCALE GENOMIC DNA]</scope>
    <source>
        <strain evidence="1 2">YH101</strain>
    </source>
</reference>
<accession>A0A2P2DW22</accession>
<protein>
    <recommendedName>
        <fullName evidence="3">Alginate export domain-containing protein</fullName>
    </recommendedName>
</protein>
<evidence type="ECO:0000313" key="1">
    <source>
        <dbReference type="EMBL" id="GBF48760.1"/>
    </source>
</evidence>
<name>A0A2P2DW22_9LEPT</name>
<dbReference type="EMBL" id="BFBB01000002">
    <property type="protein sequence ID" value="GBF48760.1"/>
    <property type="molecule type" value="Genomic_DNA"/>
</dbReference>
<gene>
    <name evidence="1" type="ORF">LPTSP4_02600</name>
</gene>
<dbReference type="OrthoDB" id="334958at2"/>
<organism evidence="1 2">
    <name type="scientific">Leptospira ryugenii</name>
    <dbReference type="NCBI Taxonomy" id="1917863"/>
    <lineage>
        <taxon>Bacteria</taxon>
        <taxon>Pseudomonadati</taxon>
        <taxon>Spirochaetota</taxon>
        <taxon>Spirochaetia</taxon>
        <taxon>Leptospirales</taxon>
        <taxon>Leptospiraceae</taxon>
        <taxon>Leptospira</taxon>
    </lineage>
</organism>
<comment type="caution">
    <text evidence="1">The sequence shown here is derived from an EMBL/GenBank/DDBJ whole genome shotgun (WGS) entry which is preliminary data.</text>
</comment>
<evidence type="ECO:0000313" key="2">
    <source>
        <dbReference type="Proteomes" id="UP000245133"/>
    </source>
</evidence>
<dbReference type="Proteomes" id="UP000245133">
    <property type="component" value="Unassembled WGS sequence"/>
</dbReference>
<proteinExistence type="predicted"/>
<dbReference type="AlphaFoldDB" id="A0A2P2DW22"/>
<dbReference type="RefSeq" id="WP_108972919.1">
    <property type="nucleotide sequence ID" value="NZ_BFBB01000002.1"/>
</dbReference>
<evidence type="ECO:0008006" key="3">
    <source>
        <dbReference type="Google" id="ProtNLM"/>
    </source>
</evidence>
<dbReference type="NCBIfam" id="NF047476">
    <property type="entry name" value="LA_2168_fam"/>
    <property type="match status" value="1"/>
</dbReference>
<sequence length="457" mass="51931">MIHSIFLFFIAVVSLFPESKHQVSFKPFYIQDSLRLEEKENRQTPVHWSIDEGLDIQNGNRFLQKQSTGKIQLGYQYKNSSDWLRMDLSASFVSVSQTTAPILFLGKNAYSGIQILGFTIGIGRREFLFRQSPFIGYVDGGEGAFLESDQNSRFKIQLFLFDLYRSFPLFEKFIFAYPSDLLTGELNVAQRRRHSIGIVYESPLKLSLGLSYIELGTLGKHTKEIRSYQTKYGADGDSFLHGNLGICWQRKGLYLQAEVLLSKGYDRANPQTTGNIGSFPIEGEAVQLGIGNQEGWIQVRQSIHLSDQDQRDESQKIQKLSYIGTGSHLGESPILSQTFRIFPSLQLTEDGLLRSQSISGGRFPASYSESEITFFIFDWKLRLLQSFLLPYRNLPGSDGKISLKKENYESFLFSESSLFFSFLREGGELGFLFSHLQTPKHIGLEADLLALYGMVQF</sequence>
<keyword evidence="2" id="KW-1185">Reference proteome</keyword>